<dbReference type="InterPro" id="IPR036388">
    <property type="entry name" value="WH-like_DNA-bd_sf"/>
</dbReference>
<keyword evidence="9" id="KW-1185">Reference proteome</keyword>
<dbReference type="PANTHER" id="PTHR46577">
    <property type="entry name" value="HTH-TYPE TRANSCRIPTIONAL REGULATORY PROTEIN GABR"/>
    <property type="match status" value="1"/>
</dbReference>
<comment type="similarity">
    <text evidence="1">In the C-terminal section; belongs to the class-I pyridoxal-phosphate-dependent aminotransferase family.</text>
</comment>
<dbReference type="SUPFAM" id="SSF46785">
    <property type="entry name" value="Winged helix' DNA-binding domain"/>
    <property type="match status" value="1"/>
</dbReference>
<name>A0A6M8SSR0_9NEIS</name>
<dbReference type="RefSeq" id="WP_173532964.1">
    <property type="nucleotide sequence ID" value="NZ_CP054143.1"/>
</dbReference>
<keyword evidence="8" id="KW-0808">Transferase</keyword>
<dbReference type="GO" id="GO:0003677">
    <property type="term" value="F:DNA binding"/>
    <property type="evidence" value="ECO:0007669"/>
    <property type="project" value="UniProtKB-KW"/>
</dbReference>
<evidence type="ECO:0000313" key="9">
    <source>
        <dbReference type="Proteomes" id="UP000504844"/>
    </source>
</evidence>
<dbReference type="KEGG" id="dee:HQN60_06980"/>
<dbReference type="Pfam" id="PF00155">
    <property type="entry name" value="Aminotran_1_2"/>
    <property type="match status" value="1"/>
</dbReference>
<keyword evidence="8" id="KW-0032">Aminotransferase</keyword>
<dbReference type="PRINTS" id="PR00035">
    <property type="entry name" value="HTHGNTR"/>
</dbReference>
<reference evidence="8 9" key="1">
    <citation type="submission" date="2020-05" db="EMBL/GenBank/DDBJ databases">
        <title>Complete genome sequence of Deefgea sp. D17.</title>
        <authorList>
            <person name="Bae J.-W."/>
            <person name="Han J.E."/>
        </authorList>
    </citation>
    <scope>NUCLEOTIDE SEQUENCE [LARGE SCALE GENOMIC DNA]</scope>
    <source>
        <strain evidence="8 9">D17</strain>
    </source>
</reference>
<protein>
    <recommendedName>
        <fullName evidence="2">Putative 8-amino-7-oxononanoate synthase</fullName>
    </recommendedName>
</protein>
<dbReference type="InterPro" id="IPR036390">
    <property type="entry name" value="WH_DNA-bd_sf"/>
</dbReference>
<keyword evidence="3" id="KW-0663">Pyridoxal phosphate</keyword>
<dbReference type="EMBL" id="CP054143">
    <property type="protein sequence ID" value="QKJ66460.1"/>
    <property type="molecule type" value="Genomic_DNA"/>
</dbReference>
<evidence type="ECO:0000256" key="4">
    <source>
        <dbReference type="ARBA" id="ARBA00023015"/>
    </source>
</evidence>
<dbReference type="PROSITE" id="PS50949">
    <property type="entry name" value="HTH_GNTR"/>
    <property type="match status" value="1"/>
</dbReference>
<accession>A0A6M8SSR0</accession>
<dbReference type="Gene3D" id="3.40.640.10">
    <property type="entry name" value="Type I PLP-dependent aspartate aminotransferase-like (Major domain)"/>
    <property type="match status" value="1"/>
</dbReference>
<dbReference type="InterPro" id="IPR015424">
    <property type="entry name" value="PyrdxlP-dep_Trfase"/>
</dbReference>
<evidence type="ECO:0000256" key="2">
    <source>
        <dbReference type="ARBA" id="ARBA00021531"/>
    </source>
</evidence>
<dbReference type="InterPro" id="IPR004839">
    <property type="entry name" value="Aminotransferase_I/II_large"/>
</dbReference>
<evidence type="ECO:0000256" key="5">
    <source>
        <dbReference type="ARBA" id="ARBA00023125"/>
    </source>
</evidence>
<dbReference type="GO" id="GO:0030170">
    <property type="term" value="F:pyridoxal phosphate binding"/>
    <property type="evidence" value="ECO:0007669"/>
    <property type="project" value="InterPro"/>
</dbReference>
<evidence type="ECO:0000259" key="7">
    <source>
        <dbReference type="PROSITE" id="PS50949"/>
    </source>
</evidence>
<dbReference type="InterPro" id="IPR000524">
    <property type="entry name" value="Tscrpt_reg_HTH_GntR"/>
</dbReference>
<dbReference type="PANTHER" id="PTHR46577:SF1">
    <property type="entry name" value="HTH-TYPE TRANSCRIPTIONAL REGULATORY PROTEIN GABR"/>
    <property type="match status" value="1"/>
</dbReference>
<dbReference type="Pfam" id="PF00392">
    <property type="entry name" value="GntR"/>
    <property type="match status" value="1"/>
</dbReference>
<dbReference type="InterPro" id="IPR015421">
    <property type="entry name" value="PyrdxlP-dep_Trfase_major"/>
</dbReference>
<evidence type="ECO:0000256" key="6">
    <source>
        <dbReference type="ARBA" id="ARBA00023163"/>
    </source>
</evidence>
<dbReference type="SMART" id="SM00345">
    <property type="entry name" value="HTH_GNTR"/>
    <property type="match status" value="1"/>
</dbReference>
<dbReference type="InterPro" id="IPR051446">
    <property type="entry name" value="HTH_trans_reg/aminotransferase"/>
</dbReference>
<evidence type="ECO:0000313" key="8">
    <source>
        <dbReference type="EMBL" id="QKJ66460.1"/>
    </source>
</evidence>
<evidence type="ECO:0000256" key="3">
    <source>
        <dbReference type="ARBA" id="ARBA00022898"/>
    </source>
</evidence>
<dbReference type="CDD" id="cd00609">
    <property type="entry name" value="AAT_like"/>
    <property type="match status" value="1"/>
</dbReference>
<keyword evidence="6" id="KW-0804">Transcription</keyword>
<organism evidence="8 9">
    <name type="scientific">Deefgea piscis</name>
    <dbReference type="NCBI Taxonomy" id="2739061"/>
    <lineage>
        <taxon>Bacteria</taxon>
        <taxon>Pseudomonadati</taxon>
        <taxon>Pseudomonadota</taxon>
        <taxon>Betaproteobacteria</taxon>
        <taxon>Neisseriales</taxon>
        <taxon>Chitinibacteraceae</taxon>
        <taxon>Deefgea</taxon>
    </lineage>
</organism>
<sequence>MSALPTLFAAESQPDLALYEQLSRTLRKAILAGYLPLGSKVPASRVLAADLAISRSTVELAFSQLEAEGYLHRQVGVGSFVAIAAQPKPARPRKTAAGLSQRGKMMVEAGTCRDATSPFTAFTAGQPDPAAFPRELWGKMTQQRWKKDGERLMRYGDSQGLPELREAIAGYLAQSRGVVCDAAQILVLTSSQQALQLIAQLLIDPNDTVWLEEPGYLGARNALLSAGAKIIPAPVDHDGLNTEISSTLSPPKLIYTTPSHQYPLGVTMSLPRRMALLEQAAQHHAWIIEDDYDSEFSYEQRPLPALQGLDQQGRVIYIGTFSKVLFPSLRIAYLVLPPDLIPAFVNARAAFDGHTPQLAQAVTADFMHQGHFASHIRQMRVLYRSRRDLLLTALQPLSELIQTVNVNGGLQFAVEVDHHREPQWTAAGQAQGLALRPLSQFYLGERKKSGWLLGYASLSNIQINSAVDTLKKCL</sequence>
<evidence type="ECO:0000256" key="1">
    <source>
        <dbReference type="ARBA" id="ARBA00005384"/>
    </source>
</evidence>
<feature type="domain" description="HTH gntR-type" evidence="7">
    <location>
        <begin position="16"/>
        <end position="84"/>
    </location>
</feature>
<dbReference type="Proteomes" id="UP000504844">
    <property type="component" value="Chromosome"/>
</dbReference>
<proteinExistence type="inferred from homology"/>
<dbReference type="GO" id="GO:0008483">
    <property type="term" value="F:transaminase activity"/>
    <property type="evidence" value="ECO:0007669"/>
    <property type="project" value="UniProtKB-KW"/>
</dbReference>
<dbReference type="AlphaFoldDB" id="A0A6M8SSR0"/>
<keyword evidence="5" id="KW-0238">DNA-binding</keyword>
<gene>
    <name evidence="8" type="ORF">HQN60_06980</name>
</gene>
<dbReference type="CDD" id="cd07377">
    <property type="entry name" value="WHTH_GntR"/>
    <property type="match status" value="1"/>
</dbReference>
<keyword evidence="4" id="KW-0805">Transcription regulation</keyword>
<dbReference type="GO" id="GO:0003700">
    <property type="term" value="F:DNA-binding transcription factor activity"/>
    <property type="evidence" value="ECO:0007669"/>
    <property type="project" value="InterPro"/>
</dbReference>
<dbReference type="Gene3D" id="1.10.10.10">
    <property type="entry name" value="Winged helix-like DNA-binding domain superfamily/Winged helix DNA-binding domain"/>
    <property type="match status" value="1"/>
</dbReference>
<dbReference type="SUPFAM" id="SSF53383">
    <property type="entry name" value="PLP-dependent transferases"/>
    <property type="match status" value="1"/>
</dbReference>